<gene>
    <name evidence="6" type="ORF">SAMN04488101_101608</name>
</gene>
<sequence>MKTPLYTIALALVLASCSSDQPKNKKAALDQLKKERIALNTKIEKLEAELGQDKKEADLKDVVVTELSTMPFMSYVEVQGRVDAEDNVDVMPESPGTVTAIYAKVGQHVSKGQVLVQLDDKVLRQSVAQLQTQLDLATTVFMRQKNLWDQKIGTEVQYLTAKSQKEGLERQLSGLKSTAAMNKIKSPISGTVDAMDLKLGQSVSPGAPIGIRIVNADRLKVKALVSENYGGKVNQGDEVEVSLPDVPDNLHAKISFAAKVIDPISRGFNVEVKLPSNKTYRPNMVAILKIVDYRNNNALVVPVNAIQKSESSEYVFIAENGKAKKVDIKSGKISDGKAEVLSGLKAGDKVIVTGFQDLNDGDGIKL</sequence>
<dbReference type="InterPro" id="IPR006143">
    <property type="entry name" value="RND_pump_MFP"/>
</dbReference>
<protein>
    <submittedName>
        <fullName evidence="6">RND family efflux transporter, MFP subunit</fullName>
    </submittedName>
</protein>
<dbReference type="GO" id="GO:1990281">
    <property type="term" value="C:efflux pump complex"/>
    <property type="evidence" value="ECO:0007669"/>
    <property type="project" value="TreeGrafter"/>
</dbReference>
<dbReference type="Pfam" id="PF25973">
    <property type="entry name" value="BSH_CzcB"/>
    <property type="match status" value="1"/>
</dbReference>
<dbReference type="PANTHER" id="PTHR30469">
    <property type="entry name" value="MULTIDRUG RESISTANCE PROTEIN MDTA"/>
    <property type="match status" value="1"/>
</dbReference>
<name>A0A1W2AHW5_9SPHI</name>
<dbReference type="Gene3D" id="2.40.30.170">
    <property type="match status" value="1"/>
</dbReference>
<evidence type="ECO:0000259" key="5">
    <source>
        <dbReference type="Pfam" id="PF25989"/>
    </source>
</evidence>
<comment type="similarity">
    <text evidence="1">Belongs to the membrane fusion protein (MFP) (TC 8.A.1) family.</text>
</comment>
<dbReference type="GO" id="GO:0015562">
    <property type="term" value="F:efflux transmembrane transporter activity"/>
    <property type="evidence" value="ECO:0007669"/>
    <property type="project" value="TreeGrafter"/>
</dbReference>
<dbReference type="RefSeq" id="WP_084287170.1">
    <property type="nucleotide sequence ID" value="NZ_FWYB01000001.1"/>
</dbReference>
<dbReference type="Proteomes" id="UP000192678">
    <property type="component" value="Unassembled WGS sequence"/>
</dbReference>
<dbReference type="OrthoDB" id="9806939at2"/>
<dbReference type="InterPro" id="IPR058648">
    <property type="entry name" value="HH_CzcB-like"/>
</dbReference>
<dbReference type="PANTHER" id="PTHR30469:SF15">
    <property type="entry name" value="HLYD FAMILY OF SECRETION PROTEINS"/>
    <property type="match status" value="1"/>
</dbReference>
<evidence type="ECO:0000259" key="3">
    <source>
        <dbReference type="Pfam" id="PF25893"/>
    </source>
</evidence>
<evidence type="ECO:0000256" key="2">
    <source>
        <dbReference type="SAM" id="Coils"/>
    </source>
</evidence>
<feature type="domain" description="YknX-like C-terminal permuted SH3-like" evidence="5">
    <location>
        <begin position="298"/>
        <end position="365"/>
    </location>
</feature>
<evidence type="ECO:0000313" key="7">
    <source>
        <dbReference type="Proteomes" id="UP000192678"/>
    </source>
</evidence>
<dbReference type="Gene3D" id="2.40.420.20">
    <property type="match status" value="1"/>
</dbReference>
<evidence type="ECO:0000259" key="4">
    <source>
        <dbReference type="Pfam" id="PF25973"/>
    </source>
</evidence>
<dbReference type="Pfam" id="PF25989">
    <property type="entry name" value="YknX_C"/>
    <property type="match status" value="1"/>
</dbReference>
<keyword evidence="2" id="KW-0175">Coiled coil</keyword>
<dbReference type="InterPro" id="IPR058647">
    <property type="entry name" value="BSH_CzcB-like"/>
</dbReference>
<evidence type="ECO:0000256" key="1">
    <source>
        <dbReference type="ARBA" id="ARBA00009477"/>
    </source>
</evidence>
<dbReference type="PROSITE" id="PS51257">
    <property type="entry name" value="PROKAR_LIPOPROTEIN"/>
    <property type="match status" value="1"/>
</dbReference>
<dbReference type="STRING" id="475255.SAMN04488101_101608"/>
<dbReference type="Pfam" id="PF25893">
    <property type="entry name" value="HH_CzcB"/>
    <property type="match status" value="1"/>
</dbReference>
<dbReference type="EMBL" id="FWYB01000001">
    <property type="protein sequence ID" value="SMC60031.1"/>
    <property type="molecule type" value="Genomic_DNA"/>
</dbReference>
<reference evidence="6 7" key="1">
    <citation type="submission" date="2017-04" db="EMBL/GenBank/DDBJ databases">
        <authorList>
            <person name="Afonso C.L."/>
            <person name="Miller P.J."/>
            <person name="Scott M.A."/>
            <person name="Spackman E."/>
            <person name="Goraichik I."/>
            <person name="Dimitrov K.M."/>
            <person name="Suarez D.L."/>
            <person name="Swayne D.E."/>
        </authorList>
    </citation>
    <scope>NUCLEOTIDE SEQUENCE [LARGE SCALE GENOMIC DNA]</scope>
    <source>
        <strain evidence="6 7">DSM 19625</strain>
    </source>
</reference>
<feature type="domain" description="CzcB-like alpha-helical hairpin" evidence="3">
    <location>
        <begin position="123"/>
        <end position="164"/>
    </location>
</feature>
<dbReference type="SUPFAM" id="SSF111369">
    <property type="entry name" value="HlyD-like secretion proteins"/>
    <property type="match status" value="1"/>
</dbReference>
<feature type="domain" description="CzcB-like barrel-sandwich hybrid" evidence="4">
    <location>
        <begin position="88"/>
        <end position="206"/>
    </location>
</feature>
<proteinExistence type="inferred from homology"/>
<evidence type="ECO:0000313" key="6">
    <source>
        <dbReference type="EMBL" id="SMC60031.1"/>
    </source>
</evidence>
<dbReference type="NCBIfam" id="TIGR01730">
    <property type="entry name" value="RND_mfp"/>
    <property type="match status" value="1"/>
</dbReference>
<organism evidence="6 7">
    <name type="scientific">Pedobacter nyackensis</name>
    <dbReference type="NCBI Taxonomy" id="475255"/>
    <lineage>
        <taxon>Bacteria</taxon>
        <taxon>Pseudomonadati</taxon>
        <taxon>Bacteroidota</taxon>
        <taxon>Sphingobacteriia</taxon>
        <taxon>Sphingobacteriales</taxon>
        <taxon>Sphingobacteriaceae</taxon>
        <taxon>Pedobacter</taxon>
    </lineage>
</organism>
<dbReference type="InterPro" id="IPR058637">
    <property type="entry name" value="YknX-like_C"/>
</dbReference>
<feature type="coiled-coil region" evidence="2">
    <location>
        <begin position="29"/>
        <end position="56"/>
    </location>
</feature>
<keyword evidence="7" id="KW-1185">Reference proteome</keyword>
<accession>A0A1W2AHW5</accession>
<dbReference type="AlphaFoldDB" id="A0A1W2AHW5"/>
<dbReference type="Gene3D" id="2.40.50.100">
    <property type="match status" value="2"/>
</dbReference>